<feature type="compositionally biased region" description="Basic and acidic residues" evidence="1">
    <location>
        <begin position="16"/>
        <end position="32"/>
    </location>
</feature>
<accession>A0A9R1VRK7</accession>
<evidence type="ECO:0000256" key="1">
    <source>
        <dbReference type="SAM" id="MobiDB-lite"/>
    </source>
</evidence>
<reference evidence="2 3" key="1">
    <citation type="journal article" date="2017" name="Nat. Commun.">
        <title>Genome assembly with in vitro proximity ligation data and whole-genome triplication in lettuce.</title>
        <authorList>
            <person name="Reyes-Chin-Wo S."/>
            <person name="Wang Z."/>
            <person name="Yang X."/>
            <person name="Kozik A."/>
            <person name="Arikit S."/>
            <person name="Song C."/>
            <person name="Xia L."/>
            <person name="Froenicke L."/>
            <person name="Lavelle D.O."/>
            <person name="Truco M.J."/>
            <person name="Xia R."/>
            <person name="Zhu S."/>
            <person name="Xu C."/>
            <person name="Xu H."/>
            <person name="Xu X."/>
            <person name="Cox K."/>
            <person name="Korf I."/>
            <person name="Meyers B.C."/>
            <person name="Michelmore R.W."/>
        </authorList>
    </citation>
    <scope>NUCLEOTIDE SEQUENCE [LARGE SCALE GENOMIC DNA]</scope>
    <source>
        <strain evidence="3">cv. Salinas</strain>
        <tissue evidence="2">Seedlings</tissue>
    </source>
</reference>
<sequence>MFYIVSGGSCRSKRRAVSETKRVDELEEEKSSENGSSRSTRRRLNETKKDKESLVDESEEEENNENGTYVLNIRFSSSIFLSYNTSEGSSVLRIRHDEAERVNEIWIDDSEEETDNENGTFS</sequence>
<feature type="compositionally biased region" description="Basic and acidic residues" evidence="1">
    <location>
        <begin position="43"/>
        <end position="54"/>
    </location>
</feature>
<gene>
    <name evidence="2" type="ORF">LSAT_V11C400172520</name>
</gene>
<evidence type="ECO:0000313" key="2">
    <source>
        <dbReference type="EMBL" id="KAJ0209652.1"/>
    </source>
</evidence>
<proteinExistence type="predicted"/>
<dbReference type="EMBL" id="NBSK02000004">
    <property type="protein sequence ID" value="KAJ0209652.1"/>
    <property type="molecule type" value="Genomic_DNA"/>
</dbReference>
<evidence type="ECO:0000313" key="3">
    <source>
        <dbReference type="Proteomes" id="UP000235145"/>
    </source>
</evidence>
<name>A0A9R1VRK7_LACSA</name>
<keyword evidence="3" id="KW-1185">Reference proteome</keyword>
<comment type="caution">
    <text evidence="2">The sequence shown here is derived from an EMBL/GenBank/DDBJ whole genome shotgun (WGS) entry which is preliminary data.</text>
</comment>
<dbReference type="AlphaFoldDB" id="A0A9R1VRK7"/>
<feature type="compositionally biased region" description="Acidic residues" evidence="1">
    <location>
        <begin position="55"/>
        <end position="64"/>
    </location>
</feature>
<protein>
    <submittedName>
        <fullName evidence="2">Uncharacterized protein</fullName>
    </submittedName>
</protein>
<organism evidence="2 3">
    <name type="scientific">Lactuca sativa</name>
    <name type="common">Garden lettuce</name>
    <dbReference type="NCBI Taxonomy" id="4236"/>
    <lineage>
        <taxon>Eukaryota</taxon>
        <taxon>Viridiplantae</taxon>
        <taxon>Streptophyta</taxon>
        <taxon>Embryophyta</taxon>
        <taxon>Tracheophyta</taxon>
        <taxon>Spermatophyta</taxon>
        <taxon>Magnoliopsida</taxon>
        <taxon>eudicotyledons</taxon>
        <taxon>Gunneridae</taxon>
        <taxon>Pentapetalae</taxon>
        <taxon>asterids</taxon>
        <taxon>campanulids</taxon>
        <taxon>Asterales</taxon>
        <taxon>Asteraceae</taxon>
        <taxon>Cichorioideae</taxon>
        <taxon>Cichorieae</taxon>
        <taxon>Lactucinae</taxon>
        <taxon>Lactuca</taxon>
    </lineage>
</organism>
<feature type="region of interest" description="Disordered" evidence="1">
    <location>
        <begin position="16"/>
        <end position="68"/>
    </location>
</feature>
<dbReference type="Proteomes" id="UP000235145">
    <property type="component" value="Unassembled WGS sequence"/>
</dbReference>